<keyword evidence="2" id="KW-1185">Reference proteome</keyword>
<sequence length="271" mass="29861">MKEKLIYYPLLPDPEELGSERSDFVRRWIEEDLFDAGLVTDDESKANAYLVASGDGGMTRAARTKCDSGKVLFGLNCGTLGFLMNQIGQPQEIPIYKEELHLVSVNLMKGHFYSSCGEETSYLAFNDVFCGGNIADFISFEITGELSHFRNRTVKGNGVFVSTPQGTTGFALNARGSSAVLPLDTRTWYVGGVATGPYPSSVCSPQKITIKCLSRRKINGYADGYEQEAKDIDQIMIEPTNHEVTLAFRNGVDFEARRGELAEAVERGLTH</sequence>
<evidence type="ECO:0000313" key="1">
    <source>
        <dbReference type="EMBL" id="WDE96815.1"/>
    </source>
</evidence>
<dbReference type="Gene3D" id="3.40.50.10330">
    <property type="entry name" value="Probable inorganic polyphosphate/atp-NAD kinase, domain 1"/>
    <property type="match status" value="1"/>
</dbReference>
<dbReference type="InterPro" id="IPR017438">
    <property type="entry name" value="ATP-NAD_kinase_N"/>
</dbReference>
<dbReference type="InterPro" id="IPR016064">
    <property type="entry name" value="NAD/diacylglycerol_kinase_sf"/>
</dbReference>
<dbReference type="Proteomes" id="UP001214250">
    <property type="component" value="Chromosome 1"/>
</dbReference>
<organism evidence="1 2">
    <name type="scientific">Lentisphaera profundi</name>
    <dbReference type="NCBI Taxonomy" id="1658616"/>
    <lineage>
        <taxon>Bacteria</taxon>
        <taxon>Pseudomonadati</taxon>
        <taxon>Lentisphaerota</taxon>
        <taxon>Lentisphaeria</taxon>
        <taxon>Lentisphaerales</taxon>
        <taxon>Lentisphaeraceae</taxon>
        <taxon>Lentisphaera</taxon>
    </lineage>
</organism>
<dbReference type="Gene3D" id="2.60.200.30">
    <property type="entry name" value="Probable inorganic polyphosphate/atp-NAD kinase, domain 2"/>
    <property type="match status" value="1"/>
</dbReference>
<dbReference type="SUPFAM" id="SSF111331">
    <property type="entry name" value="NAD kinase/diacylglycerol kinase-like"/>
    <property type="match status" value="1"/>
</dbReference>
<dbReference type="RefSeq" id="WP_274150880.1">
    <property type="nucleotide sequence ID" value="NZ_CP117811.1"/>
</dbReference>
<evidence type="ECO:0000313" key="2">
    <source>
        <dbReference type="Proteomes" id="UP001214250"/>
    </source>
</evidence>
<dbReference type="InterPro" id="IPR017437">
    <property type="entry name" value="ATP-NAD_kinase_PpnK-typ_C"/>
</dbReference>
<protein>
    <recommendedName>
        <fullName evidence="3">NAD(+) kinase</fullName>
    </recommendedName>
</protein>
<accession>A0ABY7VRI7</accession>
<proteinExistence type="predicted"/>
<dbReference type="EMBL" id="CP117811">
    <property type="protein sequence ID" value="WDE96815.1"/>
    <property type="molecule type" value="Genomic_DNA"/>
</dbReference>
<reference evidence="1 2" key="1">
    <citation type="submission" date="2023-02" db="EMBL/GenBank/DDBJ databases">
        <title>Genome sequence of Lentisphaera profundi SAORIC-696.</title>
        <authorList>
            <person name="Kim e."/>
            <person name="Cho J.-C."/>
            <person name="Choi A."/>
            <person name="Kang I."/>
        </authorList>
    </citation>
    <scope>NUCLEOTIDE SEQUENCE [LARGE SCALE GENOMIC DNA]</scope>
    <source>
        <strain evidence="1 2">SAORIC-696</strain>
    </source>
</reference>
<evidence type="ECO:0008006" key="3">
    <source>
        <dbReference type="Google" id="ProtNLM"/>
    </source>
</evidence>
<gene>
    <name evidence="1" type="ORF">PQO03_02420</name>
</gene>
<name>A0ABY7VRI7_9BACT</name>